<comment type="subcellular location">
    <subcellularLocation>
        <location evidence="1">Nucleus</location>
    </subcellularLocation>
</comment>
<keyword evidence="9" id="KW-1185">Reference proteome</keyword>
<keyword evidence="5" id="KW-0539">Nucleus</keyword>
<dbReference type="InterPro" id="IPR000690">
    <property type="entry name" value="Matrin/U1-C_Znf_C2H2"/>
</dbReference>
<evidence type="ECO:0000256" key="2">
    <source>
        <dbReference type="ARBA" id="ARBA00022723"/>
    </source>
</evidence>
<feature type="compositionally biased region" description="Basic and acidic residues" evidence="6">
    <location>
        <begin position="80"/>
        <end position="92"/>
    </location>
</feature>
<feature type="compositionally biased region" description="Low complexity" evidence="6">
    <location>
        <begin position="135"/>
        <end position="146"/>
    </location>
</feature>
<evidence type="ECO:0000256" key="4">
    <source>
        <dbReference type="ARBA" id="ARBA00022833"/>
    </source>
</evidence>
<evidence type="ECO:0000256" key="3">
    <source>
        <dbReference type="ARBA" id="ARBA00022771"/>
    </source>
</evidence>
<dbReference type="GO" id="GO:0008270">
    <property type="term" value="F:zinc ion binding"/>
    <property type="evidence" value="ECO:0007669"/>
    <property type="project" value="UniProtKB-KW"/>
</dbReference>
<feature type="compositionally biased region" description="Basic and acidic residues" evidence="6">
    <location>
        <begin position="187"/>
        <end position="207"/>
    </location>
</feature>
<feature type="region of interest" description="Disordered" evidence="6">
    <location>
        <begin position="529"/>
        <end position="599"/>
    </location>
</feature>
<dbReference type="PROSITE" id="PS50171">
    <property type="entry name" value="ZF_MATRIN"/>
    <property type="match status" value="1"/>
</dbReference>
<dbReference type="GO" id="GO:0003676">
    <property type="term" value="F:nucleic acid binding"/>
    <property type="evidence" value="ECO:0007669"/>
    <property type="project" value="InterPro"/>
</dbReference>
<evidence type="ECO:0000256" key="1">
    <source>
        <dbReference type="ARBA" id="ARBA00004123"/>
    </source>
</evidence>
<dbReference type="EMBL" id="VWYD01024628">
    <property type="protein sequence ID" value="NXQ48167.1"/>
    <property type="molecule type" value="Genomic_DNA"/>
</dbReference>
<comment type="caution">
    <text evidence="8">The sequence shown here is derived from an EMBL/GenBank/DDBJ whole genome shotgun (WGS) entry which is preliminary data.</text>
</comment>
<feature type="region of interest" description="Disordered" evidence="6">
    <location>
        <begin position="302"/>
        <end position="414"/>
    </location>
</feature>
<reference evidence="8 9" key="1">
    <citation type="submission" date="2019-09" db="EMBL/GenBank/DDBJ databases">
        <title>Bird 10,000 Genomes (B10K) Project - Family phase.</title>
        <authorList>
            <person name="Zhang G."/>
        </authorList>
    </citation>
    <scope>NUCLEOTIDE SEQUENCE [LARGE SCALE GENOMIC DNA]</scope>
    <source>
        <strain evidence="8">B10K-DU-001-17</strain>
        <tissue evidence="8">Muscle</tissue>
    </source>
</reference>
<feature type="region of interest" description="Disordered" evidence="6">
    <location>
        <begin position="427"/>
        <end position="498"/>
    </location>
</feature>
<feature type="compositionally biased region" description="Low complexity" evidence="6">
    <location>
        <begin position="376"/>
        <end position="391"/>
    </location>
</feature>
<protein>
    <submittedName>
        <fullName evidence="8">ZN638 protein</fullName>
    </submittedName>
</protein>
<evidence type="ECO:0000256" key="6">
    <source>
        <dbReference type="SAM" id="MobiDB-lite"/>
    </source>
</evidence>
<feature type="compositionally biased region" description="Basic and acidic residues" evidence="6">
    <location>
        <begin position="544"/>
        <end position="555"/>
    </location>
</feature>
<gene>
    <name evidence="8" type="primary">Znf638_1</name>
    <name evidence="8" type="ORF">CATFUS_R15884</name>
</gene>
<accession>A0A7L2DF05</accession>
<dbReference type="AlphaFoldDB" id="A0A7L2DF05"/>
<keyword evidence="4" id="KW-0862">Zinc</keyword>
<keyword evidence="2" id="KW-0479">Metal-binding</keyword>
<dbReference type="PROSITE" id="PS00028">
    <property type="entry name" value="ZINC_FINGER_C2H2_1"/>
    <property type="match status" value="1"/>
</dbReference>
<feature type="domain" description="Matrin-type" evidence="7">
    <location>
        <begin position="783"/>
        <end position="812"/>
    </location>
</feature>
<feature type="region of interest" description="Disordered" evidence="6">
    <location>
        <begin position="645"/>
        <end position="666"/>
    </location>
</feature>
<dbReference type="Proteomes" id="UP000519684">
    <property type="component" value="Unassembled WGS sequence"/>
</dbReference>
<evidence type="ECO:0000256" key="5">
    <source>
        <dbReference type="ARBA" id="ARBA00023242"/>
    </source>
</evidence>
<dbReference type="InterPro" id="IPR013087">
    <property type="entry name" value="Znf_C2H2_type"/>
</dbReference>
<feature type="compositionally biased region" description="Polar residues" evidence="6">
    <location>
        <begin position="396"/>
        <end position="410"/>
    </location>
</feature>
<name>A0A7L2DF05_CATFU</name>
<evidence type="ECO:0000313" key="9">
    <source>
        <dbReference type="Proteomes" id="UP000519684"/>
    </source>
</evidence>
<dbReference type="GO" id="GO:0005634">
    <property type="term" value="C:nucleus"/>
    <property type="evidence" value="ECO:0007669"/>
    <property type="project" value="UniProtKB-SubCell"/>
</dbReference>
<keyword evidence="3" id="KW-0863">Zinc-finger</keyword>
<organism evidence="8 9">
    <name type="scientific">Catharus fuscescens</name>
    <name type="common">Veery</name>
    <name type="synonym">Turdus fuscescens</name>
    <dbReference type="NCBI Taxonomy" id="159581"/>
    <lineage>
        <taxon>Eukaryota</taxon>
        <taxon>Metazoa</taxon>
        <taxon>Chordata</taxon>
        <taxon>Craniata</taxon>
        <taxon>Vertebrata</taxon>
        <taxon>Euteleostomi</taxon>
        <taxon>Archelosauria</taxon>
        <taxon>Archosauria</taxon>
        <taxon>Dinosauria</taxon>
        <taxon>Saurischia</taxon>
        <taxon>Theropoda</taxon>
        <taxon>Coelurosauria</taxon>
        <taxon>Aves</taxon>
        <taxon>Neognathae</taxon>
        <taxon>Neoaves</taxon>
        <taxon>Telluraves</taxon>
        <taxon>Australaves</taxon>
        <taxon>Passeriformes</taxon>
        <taxon>Turdidae</taxon>
        <taxon>Catharus</taxon>
    </lineage>
</organism>
<evidence type="ECO:0000259" key="7">
    <source>
        <dbReference type="PROSITE" id="PS50171"/>
    </source>
</evidence>
<proteinExistence type="predicted"/>
<feature type="non-terminal residue" evidence="8">
    <location>
        <position position="1"/>
    </location>
</feature>
<feature type="region of interest" description="Disordered" evidence="6">
    <location>
        <begin position="1"/>
        <end position="268"/>
    </location>
</feature>
<feature type="compositionally biased region" description="Acidic residues" evidence="6">
    <location>
        <begin position="93"/>
        <end position="107"/>
    </location>
</feature>
<feature type="non-terminal residue" evidence="8">
    <location>
        <position position="812"/>
    </location>
</feature>
<sequence>SSGLKKNPEGLGTVQKTAGNPSGEPRKGQTPSPNVQEEIPGGQLETPESQQGAAGMDVEGLDPEIGIPVDPVDSKSPGARVEEKPGAGKDEARDEPELEIQKEDEEPSAPAVDLQESSSKGIPAGGTPGANPGMSPSSEEAPAVSPGVTQPSTEPAAPEKTPLPEAGKNSWETSTEKKAVPKSGDAPGKKWDAVGAEREGTAEESIKMGENPGKIWGKAGTELEKTPGKTSCKGGENSGSAAGEIHVGSSVKIPPNKGMGAAKSDENRAAAPVNPAGALKESCVGKTLLKAVVSVPDILKQRIPVRITEPSLGKAGEQKIPPKAGLEKKIPGKAAAQPGAGNQWRGNGNSGMDAQGDGGKSSSQQEKDSQLESRGSSKQQGESGTSGTSGTRENPGGNQVRNSDTISISPQEEELFPFNLDEFVTVDEVLEDAESPVTPRRNPPRGKRKETPKANPSEPASKKRRGKSGGAEGELSFVTLDEIGEEEEAPVPLPGVDPQGLVVVDEVVEEEELSEAVKDPQALLTLDEILEQEEPGSHGSGTRGEFEERDLKAEEPLVTVDEIGEVEELPLNEPAELSAAEEGKANPGDCAASQVPDDPNALVTVDEIQEDNEDNPLVTLDEVNEDEDDFLADFNHLKEELNFVTVDEVGDEEEESTFPGKNLPEDEDDEDIVAVAGPEEMGILGDTNPEEELAEISKPKGRNNKAILDRAWSQAPLWTGGRWTSLGEKPDFKNIKELQFPPEQSQIAQIGLKESEAGIFLGAVCGDCGVSSALDILVPKAGFFCQICSLFYADEPSMINHCRTALHRQNME</sequence>
<evidence type="ECO:0000313" key="8">
    <source>
        <dbReference type="EMBL" id="NXQ48167.1"/>
    </source>
</evidence>